<gene>
    <name evidence="1" type="ORF">ACFPFO_22960</name>
</gene>
<protein>
    <submittedName>
        <fullName evidence="1">Uncharacterized protein</fullName>
    </submittedName>
</protein>
<sequence>MADQPDAQPEAVVVEFTAEDDPQFSKPDHDPHGEVQALAAHSGTRCDSCGTYGQVPTAACDEAMIRDVDLVCSTCG</sequence>
<reference evidence="1 2" key="1">
    <citation type="journal article" date="2019" name="Int. J. Syst. Evol. Microbiol.">
        <title>The Global Catalogue of Microorganisms (GCM) 10K type strain sequencing project: providing services to taxonomists for standard genome sequencing and annotation.</title>
        <authorList>
            <consortium name="The Broad Institute Genomics Platform"/>
            <consortium name="The Broad Institute Genome Sequencing Center for Infectious Disease"/>
            <person name="Wu L."/>
            <person name="Ma J."/>
        </authorList>
    </citation>
    <scope>NUCLEOTIDE SEQUENCE [LARGE SCALE GENOMIC DNA]</scope>
    <source>
        <strain evidence="1 2">CGMCC 1.15824</strain>
    </source>
</reference>
<dbReference type="EMBL" id="JBHSJG010000077">
    <property type="protein sequence ID" value="MFC4990553.1"/>
    <property type="molecule type" value="Genomic_DNA"/>
</dbReference>
<keyword evidence="2" id="KW-1185">Reference proteome</keyword>
<dbReference type="AlphaFoldDB" id="A0ABD5QL90"/>
<dbReference type="Proteomes" id="UP001595925">
    <property type="component" value="Unassembled WGS sequence"/>
</dbReference>
<proteinExistence type="predicted"/>
<name>A0ABD5QL90_9EURY</name>
<dbReference type="RefSeq" id="WP_224830388.1">
    <property type="nucleotide sequence ID" value="NZ_JAIVEF010000056.1"/>
</dbReference>
<organism evidence="1 2">
    <name type="scientific">Saliphagus infecundisoli</name>
    <dbReference type="NCBI Taxonomy" id="1849069"/>
    <lineage>
        <taxon>Archaea</taxon>
        <taxon>Methanobacteriati</taxon>
        <taxon>Methanobacteriota</taxon>
        <taxon>Stenosarchaea group</taxon>
        <taxon>Halobacteria</taxon>
        <taxon>Halobacteriales</taxon>
        <taxon>Natrialbaceae</taxon>
        <taxon>Saliphagus</taxon>
    </lineage>
</organism>
<accession>A0ABD5QL90</accession>
<comment type="caution">
    <text evidence="1">The sequence shown here is derived from an EMBL/GenBank/DDBJ whole genome shotgun (WGS) entry which is preliminary data.</text>
</comment>
<evidence type="ECO:0000313" key="2">
    <source>
        <dbReference type="Proteomes" id="UP001595925"/>
    </source>
</evidence>
<evidence type="ECO:0000313" key="1">
    <source>
        <dbReference type="EMBL" id="MFC4990553.1"/>
    </source>
</evidence>